<evidence type="ECO:0000259" key="1">
    <source>
        <dbReference type="PROSITE" id="PS51819"/>
    </source>
</evidence>
<sequence>MAQYIASFALVVANYDEAIAYYTRVLGFELREDSPRGSGKRWVLVAPRGAATGILLAQAANDLQGTRIGNQTGGRVGFFLHTDDFDHDFAAMKARGVRFAEAPRHEDYGTVAVFEDIYGNRWDLLQLKP</sequence>
<gene>
    <name evidence="2" type="ORF">ABQJ54_17140</name>
</gene>
<feature type="domain" description="VOC" evidence="1">
    <location>
        <begin position="4"/>
        <end position="127"/>
    </location>
</feature>
<dbReference type="Pfam" id="PF00903">
    <property type="entry name" value="Glyoxalase"/>
    <property type="match status" value="1"/>
</dbReference>
<dbReference type="InterPro" id="IPR029068">
    <property type="entry name" value="Glyas_Bleomycin-R_OHBP_Dase"/>
</dbReference>
<dbReference type="InterPro" id="IPR004360">
    <property type="entry name" value="Glyas_Fos-R_dOase_dom"/>
</dbReference>
<organism evidence="2 3">
    <name type="scientific">Rhodanobacter lycopersici</name>
    <dbReference type="NCBI Taxonomy" id="3162487"/>
    <lineage>
        <taxon>Bacteria</taxon>
        <taxon>Pseudomonadati</taxon>
        <taxon>Pseudomonadota</taxon>
        <taxon>Gammaproteobacteria</taxon>
        <taxon>Lysobacterales</taxon>
        <taxon>Rhodanobacteraceae</taxon>
        <taxon>Rhodanobacter</taxon>
    </lineage>
</organism>
<dbReference type="CDD" id="cd07263">
    <property type="entry name" value="VOC_like"/>
    <property type="match status" value="1"/>
</dbReference>
<dbReference type="PANTHER" id="PTHR36437:SF2">
    <property type="entry name" value="GLYOXALASE_BLEOMYCIN RESISTANCE PROTEIN_DIOXYGENASE"/>
    <property type="match status" value="1"/>
</dbReference>
<proteinExistence type="predicted"/>
<reference evidence="2 3" key="1">
    <citation type="submission" date="2024-06" db="EMBL/GenBank/DDBJ databases">
        <authorList>
            <person name="Woo H."/>
        </authorList>
    </citation>
    <scope>NUCLEOTIDE SEQUENCE [LARGE SCALE GENOMIC DNA]</scope>
    <source>
        <strain evidence="2 3">Si-c</strain>
    </source>
</reference>
<dbReference type="RefSeq" id="WP_367855537.1">
    <property type="nucleotide sequence ID" value="NZ_JBFOHK010000005.1"/>
</dbReference>
<dbReference type="Proteomes" id="UP001556220">
    <property type="component" value="Unassembled WGS sequence"/>
</dbReference>
<dbReference type="EMBL" id="JBFOHK010000005">
    <property type="protein sequence ID" value="MEW9573481.1"/>
    <property type="molecule type" value="Genomic_DNA"/>
</dbReference>
<name>A0ABV3QI11_9GAMM</name>
<dbReference type="SUPFAM" id="SSF54593">
    <property type="entry name" value="Glyoxalase/Bleomycin resistance protein/Dihydroxybiphenyl dioxygenase"/>
    <property type="match status" value="1"/>
</dbReference>
<evidence type="ECO:0000313" key="3">
    <source>
        <dbReference type="Proteomes" id="UP001556220"/>
    </source>
</evidence>
<dbReference type="Gene3D" id="3.10.180.10">
    <property type="entry name" value="2,3-Dihydroxybiphenyl 1,2-Dioxygenase, domain 1"/>
    <property type="match status" value="1"/>
</dbReference>
<accession>A0ABV3QI11</accession>
<dbReference type="PROSITE" id="PS51819">
    <property type="entry name" value="VOC"/>
    <property type="match status" value="1"/>
</dbReference>
<comment type="caution">
    <text evidence="2">The sequence shown here is derived from an EMBL/GenBank/DDBJ whole genome shotgun (WGS) entry which is preliminary data.</text>
</comment>
<dbReference type="InterPro" id="IPR037523">
    <property type="entry name" value="VOC_core"/>
</dbReference>
<protein>
    <submittedName>
        <fullName evidence="2">VOC family protein</fullName>
    </submittedName>
</protein>
<evidence type="ECO:0000313" key="2">
    <source>
        <dbReference type="EMBL" id="MEW9573481.1"/>
    </source>
</evidence>
<dbReference type="PANTHER" id="PTHR36437">
    <property type="entry name" value="GLYOXALASE/BLEOMYCIN RESISTANCE PROTEIN/DIOXYGENASE"/>
    <property type="match status" value="1"/>
</dbReference>
<keyword evidence="3" id="KW-1185">Reference proteome</keyword>